<protein>
    <submittedName>
        <fullName evidence="7">Universal stress protein</fullName>
    </submittedName>
</protein>
<reference evidence="7 9" key="1">
    <citation type="submission" date="2019-07" db="EMBL/GenBank/DDBJ databases">
        <title>Genomes of sea-ice associated Colwellia species.</title>
        <authorList>
            <person name="Bowman J.P."/>
        </authorList>
    </citation>
    <scope>NUCLEOTIDE SEQUENCE [LARGE SCALE GENOMIC DNA]</scope>
    <source>
        <strain evidence="6 8">ACAM 607</strain>
        <strain evidence="7 9">IC036</strain>
    </source>
</reference>
<dbReference type="EMBL" id="VOLQ01000009">
    <property type="protein sequence ID" value="TWX68961.1"/>
    <property type="molecule type" value="Genomic_DNA"/>
</dbReference>
<evidence type="ECO:0000256" key="1">
    <source>
        <dbReference type="ARBA" id="ARBA00004496"/>
    </source>
</evidence>
<evidence type="ECO:0000256" key="3">
    <source>
        <dbReference type="ARBA" id="ARBA00022490"/>
    </source>
</evidence>
<sequence>MITEQLIWFIDGRYFYKNITLDKVIHLANAHKMRVKIIIDAKVKSTQRWYWHTMVGDSSTANEDLAAINKKKQTLLKALEMSAIKAEIIISESTDHIKTINTELAKTNSGLLILEDTPPKQRHGIFQTLTEINAPVLLLSDKVWKEKINAIGAVDPLHENDRPAKIDEHIVEHLKSWEGSLSIEWKLLHCCYISSVLYQYKNKVLSMHQDGLKEFADQFHIKSDQYRLLQGLPEDALKSYINKNHIDILFIGLVNRSMLDKFWVGSTTSNFLYEPPCDLLLIKQ</sequence>
<evidence type="ECO:0000256" key="2">
    <source>
        <dbReference type="ARBA" id="ARBA00008791"/>
    </source>
</evidence>
<comment type="function">
    <text evidence="4">Required for resistance to DNA-damaging agents.</text>
</comment>
<dbReference type="Proteomes" id="UP000321525">
    <property type="component" value="Unassembled WGS sequence"/>
</dbReference>
<dbReference type="SUPFAM" id="SSF52402">
    <property type="entry name" value="Adenine nucleotide alpha hydrolases-like"/>
    <property type="match status" value="1"/>
</dbReference>
<comment type="caution">
    <text evidence="7">The sequence shown here is derived from an EMBL/GenBank/DDBJ whole genome shotgun (WGS) entry which is preliminary data.</text>
</comment>
<dbReference type="OrthoDB" id="239260at2"/>
<dbReference type="Gene3D" id="3.40.50.12370">
    <property type="match status" value="1"/>
</dbReference>
<dbReference type="PANTHER" id="PTHR47892:SF1">
    <property type="entry name" value="UNIVERSAL STRESS PROTEIN E"/>
    <property type="match status" value="1"/>
</dbReference>
<dbReference type="EMBL" id="VOLR01000010">
    <property type="protein sequence ID" value="TWX60246.1"/>
    <property type="molecule type" value="Genomic_DNA"/>
</dbReference>
<keyword evidence="8" id="KW-1185">Reference proteome</keyword>
<evidence type="ECO:0000256" key="4">
    <source>
        <dbReference type="ARBA" id="ARBA00037131"/>
    </source>
</evidence>
<dbReference type="InterPro" id="IPR006016">
    <property type="entry name" value="UspA"/>
</dbReference>
<evidence type="ECO:0000259" key="5">
    <source>
        <dbReference type="Pfam" id="PF00582"/>
    </source>
</evidence>
<dbReference type="GO" id="GO:0005737">
    <property type="term" value="C:cytoplasm"/>
    <property type="evidence" value="ECO:0007669"/>
    <property type="project" value="UniProtKB-SubCell"/>
</dbReference>
<organism evidence="7 9">
    <name type="scientific">Colwellia hornerae</name>
    <dbReference type="NCBI Taxonomy" id="89402"/>
    <lineage>
        <taxon>Bacteria</taxon>
        <taxon>Pseudomonadati</taxon>
        <taxon>Pseudomonadota</taxon>
        <taxon>Gammaproteobacteria</taxon>
        <taxon>Alteromonadales</taxon>
        <taxon>Colwelliaceae</taxon>
        <taxon>Colwellia</taxon>
    </lineage>
</organism>
<dbReference type="AlphaFoldDB" id="A0A5C6QJD9"/>
<accession>A0A5C6QJD9</accession>
<evidence type="ECO:0000313" key="6">
    <source>
        <dbReference type="EMBL" id="TWX60246.1"/>
    </source>
</evidence>
<dbReference type="Pfam" id="PF00582">
    <property type="entry name" value="Usp"/>
    <property type="match status" value="1"/>
</dbReference>
<feature type="domain" description="UspA" evidence="5">
    <location>
        <begin position="213"/>
        <end position="283"/>
    </location>
</feature>
<dbReference type="RefSeq" id="WP_146799422.1">
    <property type="nucleotide sequence ID" value="NZ_VOLP01000011.1"/>
</dbReference>
<dbReference type="PANTHER" id="PTHR47892">
    <property type="entry name" value="UNIVERSAL STRESS PROTEIN E"/>
    <property type="match status" value="1"/>
</dbReference>
<gene>
    <name evidence="6" type="ORF">ESZ26_09050</name>
    <name evidence="7" type="ORF">ESZ27_06380</name>
</gene>
<comment type="subcellular location">
    <subcellularLocation>
        <location evidence="1">Cytoplasm</location>
    </subcellularLocation>
</comment>
<proteinExistence type="inferred from homology"/>
<dbReference type="Proteomes" id="UP000321917">
    <property type="component" value="Unassembled WGS sequence"/>
</dbReference>
<evidence type="ECO:0000313" key="8">
    <source>
        <dbReference type="Proteomes" id="UP000321525"/>
    </source>
</evidence>
<comment type="similarity">
    <text evidence="2">Belongs to the universal stress protein A family.</text>
</comment>
<keyword evidence="3" id="KW-0963">Cytoplasm</keyword>
<evidence type="ECO:0000313" key="9">
    <source>
        <dbReference type="Proteomes" id="UP000321917"/>
    </source>
</evidence>
<name>A0A5C6QJD9_9GAMM</name>
<evidence type="ECO:0000313" key="7">
    <source>
        <dbReference type="EMBL" id="TWX68961.1"/>
    </source>
</evidence>